<reference evidence="2 3" key="1">
    <citation type="journal article" date="2016" name="Genome Biol. Evol.">
        <title>Divergent and convergent evolution of fungal pathogenicity.</title>
        <authorList>
            <person name="Shang Y."/>
            <person name="Xiao G."/>
            <person name="Zheng P."/>
            <person name="Cen K."/>
            <person name="Zhan S."/>
            <person name="Wang C."/>
        </authorList>
    </citation>
    <scope>NUCLEOTIDE SEQUENCE [LARGE SCALE GENOMIC DNA]</scope>
    <source>
        <strain evidence="2 3">RCEF 4871</strain>
    </source>
</reference>
<evidence type="ECO:0000313" key="3">
    <source>
        <dbReference type="Proteomes" id="UP000243498"/>
    </source>
</evidence>
<dbReference type="STRING" id="1081105.A0A166YZ25"/>
<accession>A0A166YZ25</accession>
<sequence>MSEPITATLTEEFQSLSLHHEYLIFKPIGDHEWIEETFDEVPPYLIRVFTPKSAGFTDHSWVKSRDARSGSRWSNVDIFGRQKTVAAAMVNCHLRWWENDSVNLVSWTDSWLFALQYIFYLHKNAKDASSLDDIKICIIDTRLFPKGCFIRDMDLITAFEQHHDSTGKNLRALRQLRRNRSPRHSGSYYFGEYLSQGALNIEDKCHIVSGKEVLEHGLLTIQPAFRTYESWPVMERTPWVEEVLKLREAFYIRSPNTEQPATTDEVEAAVNIAKLFAAPFRLAVASGLIGLLPRQADDATIQRLFISSFTGWSLLSPREIRELRSLDDEKECCASFERMRVYDTLPETRQARAIMKLVNDGFCKAQIRQLAGQWIPLKIALINSETNNGIVNIKKADDHLKRLSTSVKVEDAIYARNMQGTLRHHESAAILSHLDNIIANASLMRNIWK</sequence>
<dbReference type="InterPro" id="IPR056009">
    <property type="entry name" value="DUF7587"/>
</dbReference>
<dbReference type="EMBL" id="AZHC01000030">
    <property type="protein sequence ID" value="OAA37378.1"/>
    <property type="molecule type" value="Genomic_DNA"/>
</dbReference>
<gene>
    <name evidence="2" type="ORF">NOR_07077</name>
</gene>
<evidence type="ECO:0000259" key="1">
    <source>
        <dbReference type="Pfam" id="PF24494"/>
    </source>
</evidence>
<name>A0A166YZ25_METRR</name>
<dbReference type="Proteomes" id="UP000243498">
    <property type="component" value="Unassembled WGS sequence"/>
</dbReference>
<proteinExistence type="predicted"/>
<protein>
    <recommendedName>
        <fullName evidence="1">DUF7587 domain-containing protein</fullName>
    </recommendedName>
</protein>
<feature type="domain" description="DUF7587" evidence="1">
    <location>
        <begin position="41"/>
        <end position="160"/>
    </location>
</feature>
<organism evidence="2 3">
    <name type="scientific">Metarhizium rileyi (strain RCEF 4871)</name>
    <name type="common">Nomuraea rileyi</name>
    <dbReference type="NCBI Taxonomy" id="1649241"/>
    <lineage>
        <taxon>Eukaryota</taxon>
        <taxon>Fungi</taxon>
        <taxon>Dikarya</taxon>
        <taxon>Ascomycota</taxon>
        <taxon>Pezizomycotina</taxon>
        <taxon>Sordariomycetes</taxon>
        <taxon>Hypocreomycetidae</taxon>
        <taxon>Hypocreales</taxon>
        <taxon>Clavicipitaceae</taxon>
        <taxon>Metarhizium</taxon>
    </lineage>
</organism>
<comment type="caution">
    <text evidence="2">The sequence shown here is derived from an EMBL/GenBank/DDBJ whole genome shotgun (WGS) entry which is preliminary data.</text>
</comment>
<dbReference type="AlphaFoldDB" id="A0A166YZ25"/>
<dbReference type="Pfam" id="PF24494">
    <property type="entry name" value="DUF7587"/>
    <property type="match status" value="1"/>
</dbReference>
<keyword evidence="3" id="KW-1185">Reference proteome</keyword>
<dbReference type="OMA" id="LNDHLWW"/>
<evidence type="ECO:0000313" key="2">
    <source>
        <dbReference type="EMBL" id="OAA37378.1"/>
    </source>
</evidence>
<dbReference type="OrthoDB" id="4152607at2759"/>